<feature type="region of interest" description="Disordered" evidence="1">
    <location>
        <begin position="1"/>
        <end position="27"/>
    </location>
</feature>
<comment type="caution">
    <text evidence="2">The sequence shown here is derived from an EMBL/GenBank/DDBJ whole genome shotgun (WGS) entry which is preliminary data.</text>
</comment>
<dbReference type="AlphaFoldDB" id="A0A645EBT7"/>
<gene>
    <name evidence="2" type="ORF">SDC9_145969</name>
</gene>
<evidence type="ECO:0000256" key="1">
    <source>
        <dbReference type="SAM" id="MobiDB-lite"/>
    </source>
</evidence>
<accession>A0A645EBT7</accession>
<protein>
    <submittedName>
        <fullName evidence="2">Uncharacterized protein</fullName>
    </submittedName>
</protein>
<proteinExistence type="predicted"/>
<sequence length="135" mass="14883">MHRQNILQNQLRGDGAGGYHAADQPRARHQIHQRLTVDFRDDLAVRVLPGHAEGHQDIGLVHAGDGYEAVRLVQPLFPQQIAVRAVAGDNQRTGQQLAHVGGAIRILLDDFNGHPHLQKLRAQIIAQLAGSHDHH</sequence>
<dbReference type="EMBL" id="VSSQ01044916">
    <property type="protein sequence ID" value="MPM98779.1"/>
    <property type="molecule type" value="Genomic_DNA"/>
</dbReference>
<reference evidence="2" key="1">
    <citation type="submission" date="2019-08" db="EMBL/GenBank/DDBJ databases">
        <authorList>
            <person name="Kucharzyk K."/>
            <person name="Murdoch R.W."/>
            <person name="Higgins S."/>
            <person name="Loffler F."/>
        </authorList>
    </citation>
    <scope>NUCLEOTIDE SEQUENCE</scope>
</reference>
<organism evidence="2">
    <name type="scientific">bioreactor metagenome</name>
    <dbReference type="NCBI Taxonomy" id="1076179"/>
    <lineage>
        <taxon>unclassified sequences</taxon>
        <taxon>metagenomes</taxon>
        <taxon>ecological metagenomes</taxon>
    </lineage>
</organism>
<evidence type="ECO:0000313" key="2">
    <source>
        <dbReference type="EMBL" id="MPM98779.1"/>
    </source>
</evidence>
<feature type="compositionally biased region" description="Polar residues" evidence="1">
    <location>
        <begin position="1"/>
        <end position="11"/>
    </location>
</feature>
<name>A0A645EBT7_9ZZZZ</name>